<dbReference type="Proteomes" id="UP001501509">
    <property type="component" value="Unassembled WGS sequence"/>
</dbReference>
<organism evidence="3 4">
    <name type="scientific">Actinomadura fulvescens</name>
    <dbReference type="NCBI Taxonomy" id="46160"/>
    <lineage>
        <taxon>Bacteria</taxon>
        <taxon>Bacillati</taxon>
        <taxon>Actinomycetota</taxon>
        <taxon>Actinomycetes</taxon>
        <taxon>Streptosporangiales</taxon>
        <taxon>Thermomonosporaceae</taxon>
        <taxon>Actinomadura</taxon>
    </lineage>
</organism>
<proteinExistence type="predicted"/>
<name>A0ABP6CL51_9ACTN</name>
<dbReference type="EMBL" id="BAAATD010000010">
    <property type="protein sequence ID" value="GAA2620488.1"/>
    <property type="molecule type" value="Genomic_DNA"/>
</dbReference>
<sequence>MDELAEVAGLLTADHPSSAQAIEKSRRRLMNEAARRHRWHPRRSSEPAGKATSRRTALVAGLSAVMMVAAAWGVHAWMTRPLYHPEPLAGQSGPAASFLLAAADGRARHASSGRHWYLHTLNGTTAVVRSPTRPNVRYTVEVRASVFNLAQNGASSGAKMYEWDGDDVEVRPVSPADHAAWTADWQPDADALKVEPPHGQRGPEPEEGGYFDIGPPEARELPSDPSELRAWILNYATKFDHERLRQPDLYLFIYAPLLLAELPVSDRVRIATYRILASLKGVRMVDATDATGRKGRAVSMVQTTPAYGTIDWQLFIDPSTGRLTASQGVVVKGGSKNAGVPPGSRQFFQIVKKADWTNESSRKLLPGWIWNKNWEPPFD</sequence>
<evidence type="ECO:0000313" key="4">
    <source>
        <dbReference type="Proteomes" id="UP001501509"/>
    </source>
</evidence>
<keyword evidence="2" id="KW-0812">Transmembrane</keyword>
<evidence type="ECO:0000256" key="1">
    <source>
        <dbReference type="SAM" id="MobiDB-lite"/>
    </source>
</evidence>
<keyword evidence="2" id="KW-0472">Membrane</keyword>
<keyword evidence="2" id="KW-1133">Transmembrane helix</keyword>
<reference evidence="4" key="1">
    <citation type="journal article" date="2019" name="Int. J. Syst. Evol. Microbiol.">
        <title>The Global Catalogue of Microorganisms (GCM) 10K type strain sequencing project: providing services to taxonomists for standard genome sequencing and annotation.</title>
        <authorList>
            <consortium name="The Broad Institute Genomics Platform"/>
            <consortium name="The Broad Institute Genome Sequencing Center for Infectious Disease"/>
            <person name="Wu L."/>
            <person name="Ma J."/>
        </authorList>
    </citation>
    <scope>NUCLEOTIDE SEQUENCE [LARGE SCALE GENOMIC DNA]</scope>
    <source>
        <strain evidence="4">JCM 6833</strain>
    </source>
</reference>
<dbReference type="RefSeq" id="WP_344546338.1">
    <property type="nucleotide sequence ID" value="NZ_BAAATD010000010.1"/>
</dbReference>
<feature type="transmembrane region" description="Helical" evidence="2">
    <location>
        <begin position="57"/>
        <end position="78"/>
    </location>
</feature>
<comment type="caution">
    <text evidence="3">The sequence shown here is derived from an EMBL/GenBank/DDBJ whole genome shotgun (WGS) entry which is preliminary data.</text>
</comment>
<accession>A0ABP6CL51</accession>
<gene>
    <name evidence="3" type="ORF">GCM10010411_65400</name>
</gene>
<protein>
    <submittedName>
        <fullName evidence="3">Uncharacterized protein</fullName>
    </submittedName>
</protein>
<feature type="region of interest" description="Disordered" evidence="1">
    <location>
        <begin position="191"/>
        <end position="219"/>
    </location>
</feature>
<feature type="region of interest" description="Disordered" evidence="1">
    <location>
        <begin position="31"/>
        <end position="53"/>
    </location>
</feature>
<evidence type="ECO:0000256" key="2">
    <source>
        <dbReference type="SAM" id="Phobius"/>
    </source>
</evidence>
<keyword evidence="4" id="KW-1185">Reference proteome</keyword>
<evidence type="ECO:0000313" key="3">
    <source>
        <dbReference type="EMBL" id="GAA2620488.1"/>
    </source>
</evidence>
<feature type="compositionally biased region" description="Basic and acidic residues" evidence="1">
    <location>
        <begin position="191"/>
        <end position="204"/>
    </location>
</feature>